<comment type="caution">
    <text evidence="1">The sequence shown here is derived from an EMBL/GenBank/DDBJ whole genome shotgun (WGS) entry which is preliminary data.</text>
</comment>
<reference evidence="1 2" key="1">
    <citation type="journal article" date="2023" name="Plants (Basel)">
        <title>Bridging the Gap: Combining Genomics and Transcriptomics Approaches to Understand Stylosanthes scabra, an Orphan Legume from the Brazilian Caatinga.</title>
        <authorList>
            <person name="Ferreira-Neto J.R.C."/>
            <person name="da Silva M.D."/>
            <person name="Binneck E."/>
            <person name="de Melo N.F."/>
            <person name="da Silva R.H."/>
            <person name="de Melo A.L.T.M."/>
            <person name="Pandolfi V."/>
            <person name="Bustamante F.O."/>
            <person name="Brasileiro-Vidal A.C."/>
            <person name="Benko-Iseppon A.M."/>
        </authorList>
    </citation>
    <scope>NUCLEOTIDE SEQUENCE [LARGE SCALE GENOMIC DNA]</scope>
    <source>
        <tissue evidence="1">Leaves</tissue>
    </source>
</reference>
<dbReference type="Proteomes" id="UP001341840">
    <property type="component" value="Unassembled WGS sequence"/>
</dbReference>
<protein>
    <submittedName>
        <fullName evidence="1">Uncharacterized protein</fullName>
    </submittedName>
</protein>
<gene>
    <name evidence="1" type="ORF">PIB30_084023</name>
</gene>
<organism evidence="1 2">
    <name type="scientific">Stylosanthes scabra</name>
    <dbReference type="NCBI Taxonomy" id="79078"/>
    <lineage>
        <taxon>Eukaryota</taxon>
        <taxon>Viridiplantae</taxon>
        <taxon>Streptophyta</taxon>
        <taxon>Embryophyta</taxon>
        <taxon>Tracheophyta</taxon>
        <taxon>Spermatophyta</taxon>
        <taxon>Magnoliopsida</taxon>
        <taxon>eudicotyledons</taxon>
        <taxon>Gunneridae</taxon>
        <taxon>Pentapetalae</taxon>
        <taxon>rosids</taxon>
        <taxon>fabids</taxon>
        <taxon>Fabales</taxon>
        <taxon>Fabaceae</taxon>
        <taxon>Papilionoideae</taxon>
        <taxon>50 kb inversion clade</taxon>
        <taxon>dalbergioids sensu lato</taxon>
        <taxon>Dalbergieae</taxon>
        <taxon>Pterocarpus clade</taxon>
        <taxon>Stylosanthes</taxon>
    </lineage>
</organism>
<keyword evidence="2" id="KW-1185">Reference proteome</keyword>
<proteinExistence type="predicted"/>
<evidence type="ECO:0000313" key="2">
    <source>
        <dbReference type="Proteomes" id="UP001341840"/>
    </source>
</evidence>
<accession>A0ABU6XTI7</accession>
<evidence type="ECO:0000313" key="1">
    <source>
        <dbReference type="EMBL" id="MED6200330.1"/>
    </source>
</evidence>
<sequence length="131" mass="15378">MRSSCHPLFIYYTCKPWVTEVKDNGKRCLDARWRDQGSRVYIELGVQELNELDEYGRYGWLLIAYLVMLQGIDSGVSRVDSLSILERKYGFLSRSSRFTRGVNRFVFAQRPKLPILNQFVMRRNLMSQSGK</sequence>
<dbReference type="EMBL" id="JASCZI010212798">
    <property type="protein sequence ID" value="MED6200330.1"/>
    <property type="molecule type" value="Genomic_DNA"/>
</dbReference>
<name>A0ABU6XTI7_9FABA</name>